<sequence>MKYLDAREFDLEEDAKSFEELFSGVSHEDNFIDDLLMDLSDFEPDKYKSFMILYDYKYEKKHASEMAVFVGNYRYQ</sequence>
<dbReference type="RefSeq" id="WP_073601892.1">
    <property type="nucleotide sequence ID" value="NZ_FQXZ01000002.1"/>
</dbReference>
<proteinExistence type="predicted"/>
<dbReference type="STRING" id="1216006.VA7868_00091"/>
<evidence type="ECO:0000313" key="2">
    <source>
        <dbReference type="Proteomes" id="UP000184608"/>
    </source>
</evidence>
<reference evidence="1 2" key="1">
    <citation type="submission" date="2016-11" db="EMBL/GenBank/DDBJ databases">
        <authorList>
            <person name="Jaros S."/>
            <person name="Januszkiewicz K."/>
            <person name="Wedrychowicz H."/>
        </authorList>
    </citation>
    <scope>NUCLEOTIDE SEQUENCE [LARGE SCALE GENOMIC DNA]</scope>
    <source>
        <strain evidence="1 2">CECT 7868</strain>
    </source>
</reference>
<dbReference type="Proteomes" id="UP000184608">
    <property type="component" value="Unassembled WGS sequence"/>
</dbReference>
<protein>
    <submittedName>
        <fullName evidence="1">Uncharacterized protein</fullName>
    </submittedName>
</protein>
<name>A0A1M5UHH6_9VIBR</name>
<keyword evidence="2" id="KW-1185">Reference proteome</keyword>
<dbReference type="EMBL" id="FQXZ01000002">
    <property type="protein sequence ID" value="SHH62358.1"/>
    <property type="molecule type" value="Genomic_DNA"/>
</dbReference>
<evidence type="ECO:0000313" key="1">
    <source>
        <dbReference type="EMBL" id="SHH62358.1"/>
    </source>
</evidence>
<dbReference type="AlphaFoldDB" id="A0A1M5UHH6"/>
<gene>
    <name evidence="1" type="ORF">VA7868_00091</name>
</gene>
<accession>A0A1M5UHH6</accession>
<organism evidence="1 2">
    <name type="scientific">Vibrio aerogenes CECT 7868</name>
    <dbReference type="NCBI Taxonomy" id="1216006"/>
    <lineage>
        <taxon>Bacteria</taxon>
        <taxon>Pseudomonadati</taxon>
        <taxon>Pseudomonadota</taxon>
        <taxon>Gammaproteobacteria</taxon>
        <taxon>Vibrionales</taxon>
        <taxon>Vibrionaceae</taxon>
        <taxon>Vibrio</taxon>
    </lineage>
</organism>